<keyword evidence="3" id="KW-1185">Reference proteome</keyword>
<dbReference type="AlphaFoldDB" id="A0A842HGZ0"/>
<name>A0A842HGZ0_9BACT</name>
<feature type="signal peptide" evidence="1">
    <location>
        <begin position="1"/>
        <end position="38"/>
    </location>
</feature>
<accession>A0A842HGZ0</accession>
<organism evidence="2 3">
    <name type="scientific">Ruficoccus amylovorans</name>
    <dbReference type="NCBI Taxonomy" id="1804625"/>
    <lineage>
        <taxon>Bacteria</taxon>
        <taxon>Pseudomonadati</taxon>
        <taxon>Verrucomicrobiota</taxon>
        <taxon>Opitutia</taxon>
        <taxon>Puniceicoccales</taxon>
        <taxon>Cerasicoccaceae</taxon>
        <taxon>Ruficoccus</taxon>
    </lineage>
</organism>
<comment type="caution">
    <text evidence="2">The sequence shown here is derived from an EMBL/GenBank/DDBJ whole genome shotgun (WGS) entry which is preliminary data.</text>
</comment>
<dbReference type="EMBL" id="JACHVB010000043">
    <property type="protein sequence ID" value="MBC2595579.1"/>
    <property type="molecule type" value="Genomic_DNA"/>
</dbReference>
<proteinExistence type="predicted"/>
<keyword evidence="1" id="KW-0732">Signal</keyword>
<dbReference type="Proteomes" id="UP000546464">
    <property type="component" value="Unassembled WGS sequence"/>
</dbReference>
<sequence>MHSRFFQRSHAPYHCVAFGLVKLLAVLLLSCSSLSAQQHSQTPPDLPPPTTFQVFLWEKYTPPGTPSYDTPAGPYVPPSFRFVDSTNTSHPVGAVDRRFSPTHEAFGDRVIFVNEAPSPDGQGIHRTAVGEVSLPPNCPHVLLFFFPKKSADSEQYNILAIPASRGDIPPGSLLTLNISNEPLVAMIGEEKVGLAPGAGQLISTPTAKASPLPLIVGARDDEGKWVRRHHKQLALRQEASNMLLIYRIGKNYRSIVLENQLDH</sequence>
<evidence type="ECO:0000313" key="3">
    <source>
        <dbReference type="Proteomes" id="UP000546464"/>
    </source>
</evidence>
<dbReference type="RefSeq" id="WP_185676530.1">
    <property type="nucleotide sequence ID" value="NZ_JACHVB010000043.1"/>
</dbReference>
<gene>
    <name evidence="2" type="ORF">H5P28_15030</name>
</gene>
<reference evidence="2 3" key="1">
    <citation type="submission" date="2020-07" db="EMBL/GenBank/DDBJ databases">
        <authorList>
            <person name="Feng X."/>
        </authorList>
    </citation>
    <scope>NUCLEOTIDE SEQUENCE [LARGE SCALE GENOMIC DNA]</scope>
    <source>
        <strain evidence="2 3">JCM31066</strain>
    </source>
</reference>
<feature type="chain" id="PRO_5032277337" evidence="1">
    <location>
        <begin position="39"/>
        <end position="263"/>
    </location>
</feature>
<protein>
    <submittedName>
        <fullName evidence="2">Uncharacterized protein</fullName>
    </submittedName>
</protein>
<evidence type="ECO:0000313" key="2">
    <source>
        <dbReference type="EMBL" id="MBC2595579.1"/>
    </source>
</evidence>
<evidence type="ECO:0000256" key="1">
    <source>
        <dbReference type="SAM" id="SignalP"/>
    </source>
</evidence>